<gene>
    <name evidence="1" type="ORF">PXEA_LOCUS36038</name>
</gene>
<name>A0A3S5CVF8_9PLAT</name>
<dbReference type="AlphaFoldDB" id="A0A3S5CVF8"/>
<keyword evidence="2" id="KW-1185">Reference proteome</keyword>
<dbReference type="EMBL" id="CAAALY010275360">
    <property type="protein sequence ID" value="VEL42598.1"/>
    <property type="molecule type" value="Genomic_DNA"/>
</dbReference>
<dbReference type="SUPFAM" id="SSF48366">
    <property type="entry name" value="Ras GEF"/>
    <property type="match status" value="1"/>
</dbReference>
<accession>A0A3S5CVF8</accession>
<comment type="caution">
    <text evidence="1">The sequence shown here is derived from an EMBL/GenBank/DDBJ whole genome shotgun (WGS) entry which is preliminary data.</text>
</comment>
<reference evidence="1" key="1">
    <citation type="submission" date="2018-11" db="EMBL/GenBank/DDBJ databases">
        <authorList>
            <consortium name="Pathogen Informatics"/>
        </authorList>
    </citation>
    <scope>NUCLEOTIDE SEQUENCE</scope>
</reference>
<dbReference type="InterPro" id="IPR023578">
    <property type="entry name" value="Ras_GEF_dom_sf"/>
</dbReference>
<evidence type="ECO:0000313" key="1">
    <source>
        <dbReference type="EMBL" id="VEL42598.1"/>
    </source>
</evidence>
<dbReference type="Proteomes" id="UP000784294">
    <property type="component" value="Unassembled WGS sequence"/>
</dbReference>
<protein>
    <submittedName>
        <fullName evidence="1">Uncharacterized protein</fullName>
    </submittedName>
</protein>
<sequence length="156" mass="16759">MALCSDPSLSSWLAEALQPSRTKIQLAEVAGANRDTPNDRELGLDTASVSQRGEATDKLTVGSQALRVKFFVRLAHCCQKLNNIEAFFALMTGLDAVGSPLHKDLATLAQEETRGVRAEVGLQLSDSVTQAGWQKYSPNIFANKTATRNSVHSGTA</sequence>
<organism evidence="1 2">
    <name type="scientific">Protopolystoma xenopodis</name>
    <dbReference type="NCBI Taxonomy" id="117903"/>
    <lineage>
        <taxon>Eukaryota</taxon>
        <taxon>Metazoa</taxon>
        <taxon>Spiralia</taxon>
        <taxon>Lophotrochozoa</taxon>
        <taxon>Platyhelminthes</taxon>
        <taxon>Monogenea</taxon>
        <taxon>Polyopisthocotylea</taxon>
        <taxon>Polystomatidea</taxon>
        <taxon>Polystomatidae</taxon>
        <taxon>Protopolystoma</taxon>
    </lineage>
</organism>
<evidence type="ECO:0000313" key="2">
    <source>
        <dbReference type="Proteomes" id="UP000784294"/>
    </source>
</evidence>
<proteinExistence type="predicted"/>